<keyword evidence="2" id="KW-1185">Reference proteome</keyword>
<evidence type="ECO:0000313" key="2">
    <source>
        <dbReference type="Proteomes" id="UP000184035"/>
    </source>
</evidence>
<organism evidence="1 2">
    <name type="scientific">Clostridium fallax</name>
    <dbReference type="NCBI Taxonomy" id="1533"/>
    <lineage>
        <taxon>Bacteria</taxon>
        <taxon>Bacillati</taxon>
        <taxon>Bacillota</taxon>
        <taxon>Clostridia</taxon>
        <taxon>Eubacteriales</taxon>
        <taxon>Clostridiaceae</taxon>
        <taxon>Clostridium</taxon>
    </lineage>
</organism>
<reference evidence="1 2" key="1">
    <citation type="submission" date="2016-11" db="EMBL/GenBank/DDBJ databases">
        <authorList>
            <person name="Jaros S."/>
            <person name="Januszkiewicz K."/>
            <person name="Wedrychowicz H."/>
        </authorList>
    </citation>
    <scope>NUCLEOTIDE SEQUENCE [LARGE SCALE GENOMIC DNA]</scope>
    <source>
        <strain evidence="1 2">DSM 2631</strain>
    </source>
</reference>
<dbReference type="AlphaFoldDB" id="A0A1M4U5U9"/>
<evidence type="ECO:0000313" key="1">
    <source>
        <dbReference type="EMBL" id="SHE52065.1"/>
    </source>
</evidence>
<dbReference type="EMBL" id="FQVM01000004">
    <property type="protein sequence ID" value="SHE52065.1"/>
    <property type="molecule type" value="Genomic_DNA"/>
</dbReference>
<accession>A0A1M4U5U9</accession>
<sequence>MDRDIRSSMIKTEHEGIKKTIYITAKDIPLYKKLEQYAKENDMSVYTLISNAIESFVEERIDDTKLDNIEVTAIREAEDNIFPIFEKEKFKGKLIFEKEIKERQENQSTEYKTKRVELYKKLNGSIVTKTVFGSYRDLGVKKVLNEENGYILNYNDLETLGRELKQFKVGVFRNGFDFSMVNIFKEAAREIVIKYNED</sequence>
<proteinExistence type="predicted"/>
<gene>
    <name evidence="1" type="ORF">SAMN05443638_10450</name>
</gene>
<name>A0A1M4U5U9_9CLOT</name>
<protein>
    <submittedName>
        <fullName evidence="1">Uncharacterized protein</fullName>
    </submittedName>
</protein>
<dbReference type="RefSeq" id="WP_072893087.1">
    <property type="nucleotide sequence ID" value="NZ_FQVM01000004.1"/>
</dbReference>
<dbReference type="Proteomes" id="UP000184035">
    <property type="component" value="Unassembled WGS sequence"/>
</dbReference>